<sequence>MSAALIIIDLIDDLIGPKGRANHCREQVIAQNLIANTNAAAAYARVRKIPVIWVRVGFADDYHDIPAHSPLFNHLKQIGALRLSSVGCQWEQDLQVLPADFQFEKNGVCAFAGNNLLAWLQQHHCHHLLLGGVSTPLAIESTARQAHDAGFQVSILQDLCAAPTLEMHQQSLDILQNLAEITRSSAWMKG</sequence>
<proteinExistence type="predicted"/>
<accession>A0A2X2JNK7</accession>
<evidence type="ECO:0000313" key="4">
    <source>
        <dbReference type="Proteomes" id="UP000255529"/>
    </source>
</evidence>
<dbReference type="PANTHER" id="PTHR43540:SF1">
    <property type="entry name" value="ISOCHORISMATASE HYDROLASE"/>
    <property type="match status" value="1"/>
</dbReference>
<dbReference type="InterPro" id="IPR050272">
    <property type="entry name" value="Isochorismatase-like_hydrls"/>
</dbReference>
<dbReference type="RefSeq" id="WP_112364337.1">
    <property type="nucleotide sequence ID" value="NZ_CAMIRZ010000001.1"/>
</dbReference>
<evidence type="ECO:0000256" key="1">
    <source>
        <dbReference type="ARBA" id="ARBA00022801"/>
    </source>
</evidence>
<dbReference type="SUPFAM" id="SSF52499">
    <property type="entry name" value="Isochorismatase-like hydrolases"/>
    <property type="match status" value="1"/>
</dbReference>
<name>A0A2X2JNK7_9GAMM</name>
<dbReference type="Proteomes" id="UP000255529">
    <property type="component" value="Unassembled WGS sequence"/>
</dbReference>
<dbReference type="AlphaFoldDB" id="A0A2X2JNK7"/>
<dbReference type="CDD" id="cd00431">
    <property type="entry name" value="cysteine_hydrolases"/>
    <property type="match status" value="1"/>
</dbReference>
<dbReference type="GO" id="GO:0016787">
    <property type="term" value="F:hydrolase activity"/>
    <property type="evidence" value="ECO:0007669"/>
    <property type="project" value="UniProtKB-KW"/>
</dbReference>
<gene>
    <name evidence="3" type="primary">yecD_2</name>
    <name evidence="3" type="ORF">NCTC11544_00934</name>
</gene>
<protein>
    <submittedName>
        <fullName evidence="3">Isochorismatase family protein yecD</fullName>
        <ecNumber evidence="3">3.-.-.-</ecNumber>
    </submittedName>
</protein>
<keyword evidence="1 3" id="KW-0378">Hydrolase</keyword>
<dbReference type="Pfam" id="PF00857">
    <property type="entry name" value="Isochorismatase"/>
    <property type="match status" value="1"/>
</dbReference>
<dbReference type="PANTHER" id="PTHR43540">
    <property type="entry name" value="PEROXYUREIDOACRYLATE/UREIDOACRYLATE AMIDOHYDROLASE-RELATED"/>
    <property type="match status" value="1"/>
</dbReference>
<reference evidence="3 4" key="1">
    <citation type="submission" date="2018-06" db="EMBL/GenBank/DDBJ databases">
        <authorList>
            <consortium name="Pathogen Informatics"/>
            <person name="Doyle S."/>
        </authorList>
    </citation>
    <scope>NUCLEOTIDE SEQUENCE [LARGE SCALE GENOMIC DNA]</scope>
    <source>
        <strain evidence="3 4">NCTC11544</strain>
    </source>
</reference>
<dbReference type="InterPro" id="IPR000868">
    <property type="entry name" value="Isochorismatase-like_dom"/>
</dbReference>
<dbReference type="GeneID" id="74949526"/>
<feature type="domain" description="Isochorismatase-like" evidence="2">
    <location>
        <begin position="3"/>
        <end position="183"/>
    </location>
</feature>
<dbReference type="EC" id="3.-.-.-" evidence="3"/>
<organism evidence="3 4">
    <name type="scientific">Serratia quinivorans</name>
    <dbReference type="NCBI Taxonomy" id="137545"/>
    <lineage>
        <taxon>Bacteria</taxon>
        <taxon>Pseudomonadati</taxon>
        <taxon>Pseudomonadota</taxon>
        <taxon>Gammaproteobacteria</taxon>
        <taxon>Enterobacterales</taxon>
        <taxon>Yersiniaceae</taxon>
        <taxon>Serratia</taxon>
    </lineage>
</organism>
<dbReference type="InterPro" id="IPR036380">
    <property type="entry name" value="Isochorismatase-like_sf"/>
</dbReference>
<evidence type="ECO:0000313" key="3">
    <source>
        <dbReference type="EMBL" id="SUI48555.1"/>
    </source>
</evidence>
<dbReference type="Gene3D" id="3.40.50.850">
    <property type="entry name" value="Isochorismatase-like"/>
    <property type="match status" value="1"/>
</dbReference>
<dbReference type="EMBL" id="UGYN01000002">
    <property type="protein sequence ID" value="SUI48555.1"/>
    <property type="molecule type" value="Genomic_DNA"/>
</dbReference>
<evidence type="ECO:0000259" key="2">
    <source>
        <dbReference type="Pfam" id="PF00857"/>
    </source>
</evidence>